<organism evidence="1 2">
    <name type="scientific">Hibiscus sabdariffa</name>
    <name type="common">roselle</name>
    <dbReference type="NCBI Taxonomy" id="183260"/>
    <lineage>
        <taxon>Eukaryota</taxon>
        <taxon>Viridiplantae</taxon>
        <taxon>Streptophyta</taxon>
        <taxon>Embryophyta</taxon>
        <taxon>Tracheophyta</taxon>
        <taxon>Spermatophyta</taxon>
        <taxon>Magnoliopsida</taxon>
        <taxon>eudicotyledons</taxon>
        <taxon>Gunneridae</taxon>
        <taxon>Pentapetalae</taxon>
        <taxon>rosids</taxon>
        <taxon>malvids</taxon>
        <taxon>Malvales</taxon>
        <taxon>Malvaceae</taxon>
        <taxon>Malvoideae</taxon>
        <taxon>Hibiscus</taxon>
    </lineage>
</organism>
<accession>A0ABR2E0M9</accession>
<reference evidence="1 2" key="1">
    <citation type="journal article" date="2024" name="G3 (Bethesda)">
        <title>Genome assembly of Hibiscus sabdariffa L. provides insights into metabolisms of medicinal natural products.</title>
        <authorList>
            <person name="Kim T."/>
        </authorList>
    </citation>
    <scope>NUCLEOTIDE SEQUENCE [LARGE SCALE GENOMIC DNA]</scope>
    <source>
        <strain evidence="1">TK-2024</strain>
        <tissue evidence="1">Old leaves</tissue>
    </source>
</reference>
<dbReference type="EMBL" id="JBBPBM010000020">
    <property type="protein sequence ID" value="KAK8550133.1"/>
    <property type="molecule type" value="Genomic_DNA"/>
</dbReference>
<gene>
    <name evidence="1" type="ORF">V6N12_038863</name>
</gene>
<sequence length="166" mass="18325">MVVGIVGMDESGGRAPGLGNDGKLGNVGMLGSGGNVGNDGRVTPGKVDGIWSRWRAASPTLMFDNDRAMKMAKTKILEDVICADLELCRVYLRLELMVCDFERGKQGHSWGIYIAWKRLLITGWKKNRVVPNVLVVHLLIDVGIKIFVKCSCVVWLDRSYLKAFLS</sequence>
<protein>
    <submittedName>
        <fullName evidence="1">Uncharacterized protein</fullName>
    </submittedName>
</protein>
<evidence type="ECO:0000313" key="2">
    <source>
        <dbReference type="Proteomes" id="UP001472677"/>
    </source>
</evidence>
<dbReference type="Proteomes" id="UP001472677">
    <property type="component" value="Unassembled WGS sequence"/>
</dbReference>
<evidence type="ECO:0000313" key="1">
    <source>
        <dbReference type="EMBL" id="KAK8550133.1"/>
    </source>
</evidence>
<comment type="caution">
    <text evidence="1">The sequence shown here is derived from an EMBL/GenBank/DDBJ whole genome shotgun (WGS) entry which is preliminary data.</text>
</comment>
<proteinExistence type="predicted"/>
<keyword evidence="2" id="KW-1185">Reference proteome</keyword>
<name>A0ABR2E0M9_9ROSI</name>